<comment type="caution">
    <text evidence="2">The sequence shown here is derived from an EMBL/GenBank/DDBJ whole genome shotgun (WGS) entry which is preliminary data.</text>
</comment>
<evidence type="ECO:0000313" key="2">
    <source>
        <dbReference type="EMBL" id="KAF4348312.1"/>
    </source>
</evidence>
<dbReference type="AlphaFoldDB" id="A0A7J6DQE8"/>
<keyword evidence="3" id="KW-1185">Reference proteome</keyword>
<proteinExistence type="predicted"/>
<sequence>MKKYTPPSKPQVKAFSSPSSSSPKQISRKPQLSSAANPISSRFASSPSPFALFPSPSPSPSSSAPSSQTHLPMP</sequence>
<accession>A0A7J6DQE8</accession>
<name>A0A7J6DQE8_CANSA</name>
<feature type="compositionally biased region" description="Polar residues" evidence="1">
    <location>
        <begin position="24"/>
        <end position="39"/>
    </location>
</feature>
<feature type="region of interest" description="Disordered" evidence="1">
    <location>
        <begin position="1"/>
        <end position="74"/>
    </location>
</feature>
<evidence type="ECO:0000313" key="3">
    <source>
        <dbReference type="Proteomes" id="UP000583929"/>
    </source>
</evidence>
<reference evidence="2 3" key="1">
    <citation type="journal article" date="2020" name="bioRxiv">
        <title>Sequence and annotation of 42 cannabis genomes reveals extensive copy number variation in cannabinoid synthesis and pathogen resistance genes.</title>
        <authorList>
            <person name="Mckernan K.J."/>
            <person name="Helbert Y."/>
            <person name="Kane L.T."/>
            <person name="Ebling H."/>
            <person name="Zhang L."/>
            <person name="Liu B."/>
            <person name="Eaton Z."/>
            <person name="Mclaughlin S."/>
            <person name="Kingan S."/>
            <person name="Baybayan P."/>
            <person name="Concepcion G."/>
            <person name="Jordan M."/>
            <person name="Riva A."/>
            <person name="Barbazuk W."/>
            <person name="Harkins T."/>
        </authorList>
    </citation>
    <scope>NUCLEOTIDE SEQUENCE [LARGE SCALE GENOMIC DNA]</scope>
    <source>
        <strain evidence="3">cv. Jamaican Lion 4</strain>
        <tissue evidence="2">Leaf</tissue>
    </source>
</reference>
<gene>
    <name evidence="2" type="ORF">G4B88_028213</name>
</gene>
<dbReference type="Proteomes" id="UP000583929">
    <property type="component" value="Unassembled WGS sequence"/>
</dbReference>
<feature type="compositionally biased region" description="Low complexity" evidence="1">
    <location>
        <begin position="40"/>
        <end position="67"/>
    </location>
</feature>
<organism evidence="2 3">
    <name type="scientific">Cannabis sativa</name>
    <name type="common">Hemp</name>
    <name type="synonym">Marijuana</name>
    <dbReference type="NCBI Taxonomy" id="3483"/>
    <lineage>
        <taxon>Eukaryota</taxon>
        <taxon>Viridiplantae</taxon>
        <taxon>Streptophyta</taxon>
        <taxon>Embryophyta</taxon>
        <taxon>Tracheophyta</taxon>
        <taxon>Spermatophyta</taxon>
        <taxon>Magnoliopsida</taxon>
        <taxon>eudicotyledons</taxon>
        <taxon>Gunneridae</taxon>
        <taxon>Pentapetalae</taxon>
        <taxon>rosids</taxon>
        <taxon>fabids</taxon>
        <taxon>Rosales</taxon>
        <taxon>Cannabaceae</taxon>
        <taxon>Cannabis</taxon>
    </lineage>
</organism>
<evidence type="ECO:0000256" key="1">
    <source>
        <dbReference type="SAM" id="MobiDB-lite"/>
    </source>
</evidence>
<dbReference type="EMBL" id="JAATIQ010000703">
    <property type="protein sequence ID" value="KAF4348312.1"/>
    <property type="molecule type" value="Genomic_DNA"/>
</dbReference>
<protein>
    <submittedName>
        <fullName evidence="2">Uncharacterized protein</fullName>
    </submittedName>
</protein>